<protein>
    <recommendedName>
        <fullName evidence="1">DUF5710 domain-containing protein</fullName>
    </recommendedName>
</protein>
<dbReference type="EMBL" id="JAEPBG010000006">
    <property type="protein sequence ID" value="MBK4736173.1"/>
    <property type="molecule type" value="Genomic_DNA"/>
</dbReference>
<keyword evidence="3" id="KW-1185">Reference proteome</keyword>
<gene>
    <name evidence="2" type="ORF">JJB74_16240</name>
</gene>
<feature type="domain" description="DUF5710" evidence="1">
    <location>
        <begin position="104"/>
        <end position="141"/>
    </location>
</feature>
<dbReference type="AlphaFoldDB" id="A0A934SVL6"/>
<dbReference type="Proteomes" id="UP000622890">
    <property type="component" value="Unassembled WGS sequence"/>
</dbReference>
<evidence type="ECO:0000313" key="3">
    <source>
        <dbReference type="Proteomes" id="UP000622890"/>
    </source>
</evidence>
<evidence type="ECO:0000313" key="2">
    <source>
        <dbReference type="EMBL" id="MBK4736173.1"/>
    </source>
</evidence>
<sequence length="324" mass="37257">MRRLRVHLINQENSLMGRHRSHLRHPALASEGYVLAEGLLHTLRLRAEHLDLEDHDKRLMNILAHALKGFRREYDDAVPDPRHQRAWDEYWRATGDRIAAFFSFLDVPYAEKGEASHLGAKFEEHIRKWYIPPGLPREQFRWPSYYPTPDEKHVLAMAEAEGKLRRPNYAEDPSERNTGRGFHPSHLMCEPQSTMAPFDESWLREPEMRLPGVPYVVKVKRGPHLSYRSAFFAAKRFAEELEQIAGSHECVVAVLRKIERMGLLRRRGAWNPATPEFVQTFYAQTDSAAKAAILGIGKEATGTKFELALPKAHLGCRPVFQLPA</sequence>
<evidence type="ECO:0000259" key="1">
    <source>
        <dbReference type="Pfam" id="PF18974"/>
    </source>
</evidence>
<proteinExistence type="predicted"/>
<name>A0A934SVL6_9BURK</name>
<dbReference type="InterPro" id="IPR043764">
    <property type="entry name" value="DUF5710"/>
</dbReference>
<dbReference type="Pfam" id="PF18974">
    <property type="entry name" value="DUF5710"/>
    <property type="match status" value="1"/>
</dbReference>
<comment type="caution">
    <text evidence="2">The sequence shown here is derived from an EMBL/GenBank/DDBJ whole genome shotgun (WGS) entry which is preliminary data.</text>
</comment>
<reference evidence="2" key="1">
    <citation type="submission" date="2021-01" db="EMBL/GenBank/DDBJ databases">
        <title>Genome sequence of strain Noviherbaspirillum sp. DKR-6.</title>
        <authorList>
            <person name="Chaudhary D.K."/>
        </authorList>
    </citation>
    <scope>NUCLEOTIDE SEQUENCE</scope>
    <source>
        <strain evidence="2">DKR-6</strain>
    </source>
</reference>
<accession>A0A934SVL6</accession>
<organism evidence="2 3">
    <name type="scientific">Noviherbaspirillum pedocola</name>
    <dbReference type="NCBI Taxonomy" id="2801341"/>
    <lineage>
        <taxon>Bacteria</taxon>
        <taxon>Pseudomonadati</taxon>
        <taxon>Pseudomonadota</taxon>
        <taxon>Betaproteobacteria</taxon>
        <taxon>Burkholderiales</taxon>
        <taxon>Oxalobacteraceae</taxon>
        <taxon>Noviherbaspirillum</taxon>
    </lineage>
</organism>
<dbReference type="RefSeq" id="WP_200593349.1">
    <property type="nucleotide sequence ID" value="NZ_JAEPBG010000006.1"/>
</dbReference>